<dbReference type="CDD" id="cd16014">
    <property type="entry name" value="PLC"/>
    <property type="match status" value="1"/>
</dbReference>
<reference evidence="6" key="1">
    <citation type="submission" date="2007-03" db="EMBL/GenBank/DDBJ databases">
        <title>Complete sequence of chromosome 1 of Burkholderia vietnamiensis G4.</title>
        <authorList>
            <consortium name="US DOE Joint Genome Institute"/>
            <person name="Copeland A."/>
            <person name="Lucas S."/>
            <person name="Lapidus A."/>
            <person name="Barry K."/>
            <person name="Detter J.C."/>
            <person name="Glavina del Rio T."/>
            <person name="Hammon N."/>
            <person name="Israni S."/>
            <person name="Dalin E."/>
            <person name="Tice H."/>
            <person name="Pitluck S."/>
            <person name="Chain P."/>
            <person name="Malfatti S."/>
            <person name="Shin M."/>
            <person name="Vergez L."/>
            <person name="Schmutz J."/>
            <person name="Larimer F."/>
            <person name="Land M."/>
            <person name="Hauser L."/>
            <person name="Kyrpides N."/>
            <person name="Tiedje J."/>
            <person name="Richardson P."/>
        </authorList>
    </citation>
    <scope>NUCLEOTIDE SEQUENCE [LARGE SCALE GENOMIC DNA]</scope>
    <source>
        <strain evidence="6">G4 / LMG 22486</strain>
    </source>
</reference>
<dbReference type="InterPro" id="IPR017850">
    <property type="entry name" value="Alkaline_phosphatase_core_sf"/>
</dbReference>
<gene>
    <name evidence="5" type="ordered locus">Bcep1808_1084</name>
</gene>
<feature type="domain" description="Bacterial phospholipase C C-terminal" evidence="4">
    <location>
        <begin position="547"/>
        <end position="633"/>
    </location>
</feature>
<dbReference type="InterPro" id="IPR008475">
    <property type="entry name" value="PLipase_C_C"/>
</dbReference>
<dbReference type="InterPro" id="IPR006311">
    <property type="entry name" value="TAT_signal"/>
</dbReference>
<dbReference type="EMBL" id="CP000614">
    <property type="protein sequence ID" value="ABO54095.1"/>
    <property type="molecule type" value="Genomic_DNA"/>
</dbReference>
<evidence type="ECO:0000259" key="4">
    <source>
        <dbReference type="Pfam" id="PF05506"/>
    </source>
</evidence>
<accession>A4JCU2</accession>
<keyword evidence="3 5" id="KW-0378">Hydrolase</keyword>
<dbReference type="Pfam" id="PF04185">
    <property type="entry name" value="Phosphoesterase"/>
    <property type="match status" value="1"/>
</dbReference>
<evidence type="ECO:0000313" key="5">
    <source>
        <dbReference type="EMBL" id="ABO54095.1"/>
    </source>
</evidence>
<proteinExistence type="inferred from homology"/>
<dbReference type="PROSITE" id="PS51318">
    <property type="entry name" value="TAT"/>
    <property type="match status" value="1"/>
</dbReference>
<dbReference type="InterPro" id="IPR017767">
    <property type="entry name" value="PC-PLC"/>
</dbReference>
<dbReference type="eggNOG" id="COG3511">
    <property type="taxonomic scope" value="Bacteria"/>
</dbReference>
<evidence type="ECO:0000313" key="6">
    <source>
        <dbReference type="Proteomes" id="UP000002287"/>
    </source>
</evidence>
<feature type="domain" description="Bacterial phospholipase C C-terminal" evidence="4">
    <location>
        <begin position="646"/>
        <end position="727"/>
    </location>
</feature>
<comment type="similarity">
    <text evidence="1">Belongs to the bacterial phospholipase C family.</text>
</comment>
<dbReference type="EC" id="3.1.4.3" evidence="2"/>
<dbReference type="HOGENOM" id="CLU_008770_1_0_4"/>
<dbReference type="PANTHER" id="PTHR31956">
    <property type="entry name" value="NON-SPECIFIC PHOSPHOLIPASE C4-RELATED"/>
    <property type="match status" value="1"/>
</dbReference>
<evidence type="ECO:0000256" key="2">
    <source>
        <dbReference type="ARBA" id="ARBA00012018"/>
    </source>
</evidence>
<dbReference type="KEGG" id="bvi:Bcep1808_1084"/>
<protein>
    <recommendedName>
        <fullName evidence="2">phospholipase C</fullName>
        <ecNumber evidence="2">3.1.4.3</ecNumber>
    </recommendedName>
</protein>
<dbReference type="GO" id="GO:0016042">
    <property type="term" value="P:lipid catabolic process"/>
    <property type="evidence" value="ECO:0007669"/>
    <property type="project" value="InterPro"/>
</dbReference>
<sequence length="758" mass="83274">MTPFARYARVRTTDAAASCVRARQPVPLFRMSRQPAPLYPTITTMTRSTRRDFLRVAAGTAGAAALNLFPPVIRDALAIPANRRTGTIRDIEHIVILMQENRSFDHYFGTMRGVRGFGDPRPLRLASGKSVFHQPAGPAEVLPFHPGADNLGLQFLQDLPHGWQDMHAAWNKGRYDQWVPNKGTTTMAYLKRDDIPFHYQLADAFTICDAYHCAIPSSTDPNRYYMWTGYVGNDGTGGGPVLGNEEQGYGWTTYPEVLEQAGVSWKIYQDVGTGLDAKGSWGWTQNPYIGNYGDNALLYFNQYRNALPGTPLYEKARTGTNISAGGTLFDVLEQDVKNGTLPQVSWICAPEAYSEHPNWPANYGAWYIEQVLKVLVSNPEVWSKTALFITYDENDGFFDHVPPPFAPQSRDNGLSTVATTNEVFAGDASHMAGAYGLGPRVPMLVVSPWTKGGWVCSQTFDHTSLLQFIEARFGAQYPITAANVSPWRRAVCGNLTSAFDFSNADAAWPTLPDTSGYAPADRVRHPDYVPVPPALQTVPKQEAGLRPARALPYELFVHGRVEPASGQFRLTFANTGRAGAAFQVQSRNRVDGPWAYTVEAGKRLADTWSAAASLGLYDLDVYGPNGFYCHFRGSFASGVGGTSANPEVVYGYDVANGNITLRLMNRGHKAVRLKVSNAYGHRGARTFELAPGAHVDDYWDLRGSHGWYDLTVSDERPLGFVRRFAGHVETGRPSTSDPAIRTSATQDVVEAASDALAD</sequence>
<name>A4JCU2_BURVG</name>
<evidence type="ECO:0000256" key="3">
    <source>
        <dbReference type="ARBA" id="ARBA00022801"/>
    </source>
</evidence>
<evidence type="ECO:0000256" key="1">
    <source>
        <dbReference type="ARBA" id="ARBA00009717"/>
    </source>
</evidence>
<dbReference type="AlphaFoldDB" id="A4JCU2"/>
<dbReference type="Gene3D" id="3.40.720.10">
    <property type="entry name" value="Alkaline Phosphatase, subunit A"/>
    <property type="match status" value="2"/>
</dbReference>
<dbReference type="GO" id="GO:0034480">
    <property type="term" value="F:phosphatidylcholine phospholipase C activity"/>
    <property type="evidence" value="ECO:0007669"/>
    <property type="project" value="UniProtKB-EC"/>
</dbReference>
<dbReference type="NCBIfam" id="TIGR03396">
    <property type="entry name" value="PC_PLC"/>
    <property type="match status" value="1"/>
</dbReference>
<dbReference type="PANTHER" id="PTHR31956:SF1">
    <property type="entry name" value="NON-SPECIFIC PHOSPHOLIPASE C1"/>
    <property type="match status" value="1"/>
</dbReference>
<organism evidence="5 6">
    <name type="scientific">Burkholderia vietnamiensis (strain G4 / LMG 22486)</name>
    <name type="common">Burkholderia cepacia (strain R1808)</name>
    <dbReference type="NCBI Taxonomy" id="269482"/>
    <lineage>
        <taxon>Bacteria</taxon>
        <taxon>Pseudomonadati</taxon>
        <taxon>Pseudomonadota</taxon>
        <taxon>Betaproteobacteria</taxon>
        <taxon>Burkholderiales</taxon>
        <taxon>Burkholderiaceae</taxon>
        <taxon>Burkholderia</taxon>
        <taxon>Burkholderia cepacia complex</taxon>
    </lineage>
</organism>
<dbReference type="Pfam" id="PF05506">
    <property type="entry name" value="PLipase_C_C"/>
    <property type="match status" value="2"/>
</dbReference>
<dbReference type="Proteomes" id="UP000002287">
    <property type="component" value="Chromosome 1"/>
</dbReference>
<dbReference type="InterPro" id="IPR007312">
    <property type="entry name" value="Phosphoesterase"/>
</dbReference>